<dbReference type="EMBL" id="VDEP01000173">
    <property type="protein sequence ID" value="KAA1125995.1"/>
    <property type="molecule type" value="Genomic_DNA"/>
</dbReference>
<evidence type="ECO:0000313" key="2">
    <source>
        <dbReference type="EMBL" id="KAA1097775.1"/>
    </source>
</evidence>
<comment type="caution">
    <text evidence="2">The sequence shown here is derived from an EMBL/GenBank/DDBJ whole genome shotgun (WGS) entry which is preliminary data.</text>
</comment>
<dbReference type="AlphaFoldDB" id="A0A5B0P8A8"/>
<dbReference type="EMBL" id="VSWC01000066">
    <property type="protein sequence ID" value="KAA1097775.1"/>
    <property type="molecule type" value="Genomic_DNA"/>
</dbReference>
<feature type="region of interest" description="Disordered" evidence="1">
    <location>
        <begin position="1"/>
        <end position="52"/>
    </location>
</feature>
<dbReference type="Proteomes" id="UP000325313">
    <property type="component" value="Unassembled WGS sequence"/>
</dbReference>
<evidence type="ECO:0000256" key="1">
    <source>
        <dbReference type="SAM" id="MobiDB-lite"/>
    </source>
</evidence>
<name>A0A5B0P8A8_PUCGR</name>
<organism evidence="2 4">
    <name type="scientific">Puccinia graminis f. sp. tritici</name>
    <dbReference type="NCBI Taxonomy" id="56615"/>
    <lineage>
        <taxon>Eukaryota</taxon>
        <taxon>Fungi</taxon>
        <taxon>Dikarya</taxon>
        <taxon>Basidiomycota</taxon>
        <taxon>Pucciniomycotina</taxon>
        <taxon>Pucciniomycetes</taxon>
        <taxon>Pucciniales</taxon>
        <taxon>Pucciniaceae</taxon>
        <taxon>Puccinia</taxon>
    </lineage>
</organism>
<proteinExistence type="predicted"/>
<feature type="compositionally biased region" description="Low complexity" evidence="1">
    <location>
        <begin position="33"/>
        <end position="52"/>
    </location>
</feature>
<reference evidence="4 5" key="1">
    <citation type="submission" date="2019-05" db="EMBL/GenBank/DDBJ databases">
        <title>Emergence of the Ug99 lineage of the wheat stem rust pathogen through somatic hybridization.</title>
        <authorList>
            <person name="Li F."/>
            <person name="Upadhyaya N.M."/>
            <person name="Sperschneider J."/>
            <person name="Matny O."/>
            <person name="Nguyen-Phuc H."/>
            <person name="Mago R."/>
            <person name="Raley C."/>
            <person name="Miller M.E."/>
            <person name="Silverstein K.A.T."/>
            <person name="Henningsen E."/>
            <person name="Hirsch C.D."/>
            <person name="Visser B."/>
            <person name="Pretorius Z.A."/>
            <person name="Steffenson B.J."/>
            <person name="Schwessinger B."/>
            <person name="Dodds P.N."/>
            <person name="Figueroa M."/>
        </authorList>
    </citation>
    <scope>NUCLEOTIDE SEQUENCE [LARGE SCALE GENOMIC DNA]</scope>
    <source>
        <strain evidence="2">21-0</strain>
        <strain evidence="3 5">Ug99</strain>
    </source>
</reference>
<protein>
    <submittedName>
        <fullName evidence="2">Uncharacterized protein</fullName>
    </submittedName>
</protein>
<evidence type="ECO:0000313" key="4">
    <source>
        <dbReference type="Proteomes" id="UP000324748"/>
    </source>
</evidence>
<sequence length="52" mass="5456">MSIADEANDTLASKKPKLDLELSLGLTKDAENSQPSPSSHQSPRSHPSGNPA</sequence>
<evidence type="ECO:0000313" key="5">
    <source>
        <dbReference type="Proteomes" id="UP000325313"/>
    </source>
</evidence>
<evidence type="ECO:0000313" key="3">
    <source>
        <dbReference type="EMBL" id="KAA1125995.1"/>
    </source>
</evidence>
<accession>A0A5B0P8A8</accession>
<dbReference type="Proteomes" id="UP000324748">
    <property type="component" value="Unassembled WGS sequence"/>
</dbReference>
<gene>
    <name evidence="2" type="ORF">PGT21_019424</name>
    <name evidence="3" type="ORF">PGTUg99_008895</name>
</gene>
<keyword evidence="4" id="KW-1185">Reference proteome</keyword>